<dbReference type="PANTHER" id="PTHR34109:SF1">
    <property type="entry name" value="VOC DOMAIN-CONTAINING PROTEIN"/>
    <property type="match status" value="1"/>
</dbReference>
<proteinExistence type="predicted"/>
<dbReference type="AlphaFoldDB" id="A0A212TFQ2"/>
<evidence type="ECO:0000313" key="2">
    <source>
        <dbReference type="EMBL" id="SNC64852.1"/>
    </source>
</evidence>
<protein>
    <submittedName>
        <fullName evidence="2">Uncharacterized conserved protein PhnB, glyoxalase superfamily</fullName>
    </submittedName>
</protein>
<dbReference type="PANTHER" id="PTHR34109">
    <property type="entry name" value="BNAUNNG04460D PROTEIN-RELATED"/>
    <property type="match status" value="1"/>
</dbReference>
<dbReference type="InterPro" id="IPR004360">
    <property type="entry name" value="Glyas_Fos-R_dOase_dom"/>
</dbReference>
<feature type="domain" description="VOC" evidence="1">
    <location>
        <begin position="16"/>
        <end position="143"/>
    </location>
</feature>
<reference evidence="2 3" key="1">
    <citation type="submission" date="2017-06" db="EMBL/GenBank/DDBJ databases">
        <authorList>
            <person name="Kim H.J."/>
            <person name="Triplett B.A."/>
        </authorList>
    </citation>
    <scope>NUCLEOTIDE SEQUENCE [LARGE SCALE GENOMIC DNA]</scope>
    <source>
        <strain evidence="2 3">DSM 22179</strain>
    </source>
</reference>
<dbReference type="InterPro" id="IPR037523">
    <property type="entry name" value="VOC_core"/>
</dbReference>
<dbReference type="Pfam" id="PF00903">
    <property type="entry name" value="Glyoxalase"/>
    <property type="match status" value="1"/>
</dbReference>
<dbReference type="EMBL" id="FYEZ01000001">
    <property type="protein sequence ID" value="SNC64852.1"/>
    <property type="molecule type" value="Genomic_DNA"/>
</dbReference>
<dbReference type="SUPFAM" id="SSF54593">
    <property type="entry name" value="Glyoxalase/Bleomycin resistance protein/Dihydroxybiphenyl dioxygenase"/>
    <property type="match status" value="1"/>
</dbReference>
<dbReference type="InterPro" id="IPR029068">
    <property type="entry name" value="Glyas_Bleomycin-R_OHBP_Dase"/>
</dbReference>
<dbReference type="Gene3D" id="3.30.720.120">
    <property type="match status" value="1"/>
</dbReference>
<gene>
    <name evidence="2" type="ORF">SAMN05445756_1198</name>
</gene>
<dbReference type="Gene3D" id="3.30.720.110">
    <property type="match status" value="1"/>
</dbReference>
<dbReference type="PROSITE" id="PS51819">
    <property type="entry name" value="VOC"/>
    <property type="match status" value="1"/>
</dbReference>
<accession>A0A212TFQ2</accession>
<evidence type="ECO:0000259" key="1">
    <source>
        <dbReference type="PROSITE" id="PS51819"/>
    </source>
</evidence>
<keyword evidence="3" id="KW-1185">Reference proteome</keyword>
<sequence>MTWSSPPRKTDAMTTTPLLFHSLTYADADRGLAFLSALGFAEVLVVRNEADPAIVEHAQLAWRERGGVMLGSVRPNNPHAQPSVAGQARCYLVVPKDADVDATHANAMAAGGTSIEEPSDQPYGGRVATVADPEGNHWSFGSYTGE</sequence>
<dbReference type="Proteomes" id="UP000198122">
    <property type="component" value="Unassembled WGS sequence"/>
</dbReference>
<organism evidence="2 3">
    <name type="scientific">Kytococcus aerolatus</name>
    <dbReference type="NCBI Taxonomy" id="592308"/>
    <lineage>
        <taxon>Bacteria</taxon>
        <taxon>Bacillati</taxon>
        <taxon>Actinomycetota</taxon>
        <taxon>Actinomycetes</taxon>
        <taxon>Micrococcales</taxon>
        <taxon>Kytococcaceae</taxon>
        <taxon>Kytococcus</taxon>
    </lineage>
</organism>
<evidence type="ECO:0000313" key="3">
    <source>
        <dbReference type="Proteomes" id="UP000198122"/>
    </source>
</evidence>
<name>A0A212TFQ2_9MICO</name>